<reference evidence="1" key="1">
    <citation type="submission" date="2023-10" db="EMBL/GenBank/DDBJ databases">
        <authorList>
            <person name="Rodriguez Cubillos JULIANA M."/>
            <person name="De Vega J."/>
        </authorList>
    </citation>
    <scope>NUCLEOTIDE SEQUENCE</scope>
</reference>
<comment type="caution">
    <text evidence="1">The sequence shown here is derived from an EMBL/GenBank/DDBJ whole genome shotgun (WGS) entry which is preliminary data.</text>
</comment>
<sequence>METSASIDKISDLPDEVLCHILSFLPIKQAFSTSFLSKRWAPLFKLLTSLHFDDESVGDEENFLRFRQLVDTVTLSTQIIKTFHLKCRSKHWRDDRYNVDRWIETAKQHPVENFQLISRFNCISLPPNIFRFSTLVVLKLMSVKVVGDISADLPSLQTLQLNDVCFENKECFNKLLFGCPILRTLRTSIYYIKKEEDEGVRLSTEWFQSLSNLNTADIDIDAFDVPFRVISNVKILMLTVKNRLPEINSYYGGFPVFQNLTDLNLCFYKFNHWNDVIEVLQYCPKLQILSIFKLAVKKHLSINWKYPSSVPECIASHLISCTINYEGWKGELEFSKYILQNAQLLEMMKVNIGHSSYSRLNRDPSEELTSCPIISPKCILVVD</sequence>
<proteinExistence type="predicted"/>
<evidence type="ECO:0000313" key="2">
    <source>
        <dbReference type="Proteomes" id="UP001177021"/>
    </source>
</evidence>
<keyword evidence="2" id="KW-1185">Reference proteome</keyword>
<evidence type="ECO:0000313" key="1">
    <source>
        <dbReference type="EMBL" id="CAJ2652670.1"/>
    </source>
</evidence>
<name>A0ACB0K6Z0_TRIPR</name>
<organism evidence="1 2">
    <name type="scientific">Trifolium pratense</name>
    <name type="common">Red clover</name>
    <dbReference type="NCBI Taxonomy" id="57577"/>
    <lineage>
        <taxon>Eukaryota</taxon>
        <taxon>Viridiplantae</taxon>
        <taxon>Streptophyta</taxon>
        <taxon>Embryophyta</taxon>
        <taxon>Tracheophyta</taxon>
        <taxon>Spermatophyta</taxon>
        <taxon>Magnoliopsida</taxon>
        <taxon>eudicotyledons</taxon>
        <taxon>Gunneridae</taxon>
        <taxon>Pentapetalae</taxon>
        <taxon>rosids</taxon>
        <taxon>fabids</taxon>
        <taxon>Fabales</taxon>
        <taxon>Fabaceae</taxon>
        <taxon>Papilionoideae</taxon>
        <taxon>50 kb inversion clade</taxon>
        <taxon>NPAAA clade</taxon>
        <taxon>Hologalegina</taxon>
        <taxon>IRL clade</taxon>
        <taxon>Trifolieae</taxon>
        <taxon>Trifolium</taxon>
    </lineage>
</organism>
<protein>
    <submittedName>
        <fullName evidence="1">Uncharacterized protein</fullName>
    </submittedName>
</protein>
<dbReference type="Proteomes" id="UP001177021">
    <property type="component" value="Unassembled WGS sequence"/>
</dbReference>
<accession>A0ACB0K6Z0</accession>
<dbReference type="EMBL" id="CASHSV030000206">
    <property type="protein sequence ID" value="CAJ2652670.1"/>
    <property type="molecule type" value="Genomic_DNA"/>
</dbReference>
<gene>
    <name evidence="1" type="ORF">MILVUS5_LOCUS20119</name>
</gene>